<dbReference type="AlphaFoldDB" id="N1PHK8"/>
<accession>N1PHK8</accession>
<evidence type="ECO:0000313" key="1">
    <source>
        <dbReference type="EMBL" id="EME41857.1"/>
    </source>
</evidence>
<reference evidence="2" key="1">
    <citation type="journal article" date="2012" name="PLoS Genet.">
        <title>The genomes of the fungal plant pathogens Cladosporium fulvum and Dothistroma septosporum reveal adaptation to different hosts and lifestyles but also signatures of common ancestry.</title>
        <authorList>
            <person name="de Wit P.J.G.M."/>
            <person name="van der Burgt A."/>
            <person name="Oekmen B."/>
            <person name="Stergiopoulos I."/>
            <person name="Abd-Elsalam K.A."/>
            <person name="Aerts A.L."/>
            <person name="Bahkali A.H."/>
            <person name="Beenen H.G."/>
            <person name="Chettri P."/>
            <person name="Cox M.P."/>
            <person name="Datema E."/>
            <person name="de Vries R.P."/>
            <person name="Dhillon B."/>
            <person name="Ganley A.R."/>
            <person name="Griffiths S.A."/>
            <person name="Guo Y."/>
            <person name="Hamelin R.C."/>
            <person name="Henrissat B."/>
            <person name="Kabir M.S."/>
            <person name="Jashni M.K."/>
            <person name="Kema G."/>
            <person name="Klaubauf S."/>
            <person name="Lapidus A."/>
            <person name="Levasseur A."/>
            <person name="Lindquist E."/>
            <person name="Mehrabi R."/>
            <person name="Ohm R.A."/>
            <person name="Owen T.J."/>
            <person name="Salamov A."/>
            <person name="Schwelm A."/>
            <person name="Schijlen E."/>
            <person name="Sun H."/>
            <person name="van den Burg H.A."/>
            <person name="van Ham R.C.H.J."/>
            <person name="Zhang S."/>
            <person name="Goodwin S.B."/>
            <person name="Grigoriev I.V."/>
            <person name="Collemare J."/>
            <person name="Bradshaw R.E."/>
        </authorList>
    </citation>
    <scope>NUCLEOTIDE SEQUENCE [LARGE SCALE GENOMIC DNA]</scope>
    <source>
        <strain evidence="2">NZE10 / CBS 128990</strain>
    </source>
</reference>
<proteinExistence type="predicted"/>
<protein>
    <submittedName>
        <fullName evidence="1">Uncharacterized protein</fullName>
    </submittedName>
</protein>
<sequence length="74" mass="8065">MAATKPAIERRENVTILAASRTDHEHSMSGDIQIDWPSWVPDCSELVNQSACLTMAFFAAGRTSAQVSFHGDSL</sequence>
<keyword evidence="2" id="KW-1185">Reference proteome</keyword>
<dbReference type="HOGENOM" id="CLU_2687814_0_0_1"/>
<organism evidence="1 2">
    <name type="scientific">Dothistroma septosporum (strain NZE10 / CBS 128990)</name>
    <name type="common">Red band needle blight fungus</name>
    <name type="synonym">Mycosphaerella pini</name>
    <dbReference type="NCBI Taxonomy" id="675120"/>
    <lineage>
        <taxon>Eukaryota</taxon>
        <taxon>Fungi</taxon>
        <taxon>Dikarya</taxon>
        <taxon>Ascomycota</taxon>
        <taxon>Pezizomycotina</taxon>
        <taxon>Dothideomycetes</taxon>
        <taxon>Dothideomycetidae</taxon>
        <taxon>Mycosphaerellales</taxon>
        <taxon>Mycosphaerellaceae</taxon>
        <taxon>Dothistroma</taxon>
    </lineage>
</organism>
<evidence type="ECO:0000313" key="2">
    <source>
        <dbReference type="Proteomes" id="UP000016933"/>
    </source>
</evidence>
<name>N1PHK8_DOTSN</name>
<dbReference type="EMBL" id="KB446542">
    <property type="protein sequence ID" value="EME41857.1"/>
    <property type="molecule type" value="Genomic_DNA"/>
</dbReference>
<dbReference type="Proteomes" id="UP000016933">
    <property type="component" value="Unassembled WGS sequence"/>
</dbReference>
<reference evidence="1 2" key="2">
    <citation type="journal article" date="2012" name="PLoS Pathog.">
        <title>Diverse lifestyles and strategies of plant pathogenesis encoded in the genomes of eighteen Dothideomycetes fungi.</title>
        <authorList>
            <person name="Ohm R.A."/>
            <person name="Feau N."/>
            <person name="Henrissat B."/>
            <person name="Schoch C.L."/>
            <person name="Horwitz B.A."/>
            <person name="Barry K.W."/>
            <person name="Condon B.J."/>
            <person name="Copeland A.C."/>
            <person name="Dhillon B."/>
            <person name="Glaser F."/>
            <person name="Hesse C.N."/>
            <person name="Kosti I."/>
            <person name="LaButti K."/>
            <person name="Lindquist E.A."/>
            <person name="Lucas S."/>
            <person name="Salamov A.A."/>
            <person name="Bradshaw R.E."/>
            <person name="Ciuffetti L."/>
            <person name="Hamelin R.C."/>
            <person name="Kema G.H.J."/>
            <person name="Lawrence C."/>
            <person name="Scott J.A."/>
            <person name="Spatafora J.W."/>
            <person name="Turgeon B.G."/>
            <person name="de Wit P.J.G.M."/>
            <person name="Zhong S."/>
            <person name="Goodwin S.B."/>
            <person name="Grigoriev I.V."/>
        </authorList>
    </citation>
    <scope>NUCLEOTIDE SEQUENCE [LARGE SCALE GENOMIC DNA]</scope>
    <source>
        <strain evidence="2">NZE10 / CBS 128990</strain>
    </source>
</reference>
<gene>
    <name evidence="1" type="ORF">DOTSEDRAFT_74048</name>
</gene>